<evidence type="ECO:0000313" key="3">
    <source>
        <dbReference type="Proteomes" id="UP000037043"/>
    </source>
</evidence>
<accession>A0A0L6ZBU3</accession>
<organism evidence="2 3">
    <name type="scientific">Clostridium homopropionicum DSM 5847</name>
    <dbReference type="NCBI Taxonomy" id="1121318"/>
    <lineage>
        <taxon>Bacteria</taxon>
        <taxon>Bacillati</taxon>
        <taxon>Bacillota</taxon>
        <taxon>Clostridia</taxon>
        <taxon>Eubacteriales</taxon>
        <taxon>Clostridiaceae</taxon>
        <taxon>Clostridium</taxon>
    </lineage>
</organism>
<dbReference type="AlphaFoldDB" id="A0A0L6ZBU3"/>
<dbReference type="GO" id="GO:0003676">
    <property type="term" value="F:nucleic acid binding"/>
    <property type="evidence" value="ECO:0007669"/>
    <property type="project" value="InterPro"/>
</dbReference>
<dbReference type="STRING" id="36844.SAMN04488501_10819"/>
<dbReference type="Gene3D" id="2.40.50.140">
    <property type="entry name" value="Nucleic acid-binding proteins"/>
    <property type="match status" value="1"/>
</dbReference>
<dbReference type="GO" id="GO:0004816">
    <property type="term" value="F:asparagine-tRNA ligase activity"/>
    <property type="evidence" value="ECO:0007669"/>
    <property type="project" value="UniProtKB-EC"/>
</dbReference>
<dbReference type="EC" id="6.1.1.22" evidence="2"/>
<dbReference type="InterPro" id="IPR012340">
    <property type="entry name" value="NA-bd_OB-fold"/>
</dbReference>
<sequence length="58" mass="6992">MERIMINELKNYIGKKVQIKGWLCHSRKLKNITFIILRDRTGLVQCVIENKYMDIIRN</sequence>
<dbReference type="InterPro" id="IPR004365">
    <property type="entry name" value="NA-bd_OB_tRNA"/>
</dbReference>
<evidence type="ECO:0000259" key="1">
    <source>
        <dbReference type="Pfam" id="PF01336"/>
    </source>
</evidence>
<dbReference type="Proteomes" id="UP000037043">
    <property type="component" value="Unassembled WGS sequence"/>
</dbReference>
<gene>
    <name evidence="2" type="primary">asnS_1</name>
    <name evidence="2" type="ORF">CLHOM_10150</name>
</gene>
<dbReference type="EMBL" id="LHUR01000013">
    <property type="protein sequence ID" value="KOA20427.1"/>
    <property type="molecule type" value="Genomic_DNA"/>
</dbReference>
<proteinExistence type="predicted"/>
<dbReference type="PATRIC" id="fig|1121318.3.peg.1022"/>
<dbReference type="Pfam" id="PF01336">
    <property type="entry name" value="tRNA_anti-codon"/>
    <property type="match status" value="1"/>
</dbReference>
<dbReference type="SUPFAM" id="SSF50249">
    <property type="entry name" value="Nucleic acid-binding proteins"/>
    <property type="match status" value="1"/>
</dbReference>
<comment type="caution">
    <text evidence="2">The sequence shown here is derived from an EMBL/GenBank/DDBJ whole genome shotgun (WGS) entry which is preliminary data.</text>
</comment>
<name>A0A0L6ZBU3_9CLOT</name>
<keyword evidence="2" id="KW-0436">Ligase</keyword>
<reference evidence="3" key="1">
    <citation type="submission" date="2015-08" db="EMBL/GenBank/DDBJ databases">
        <title>Genome sequence of the strict anaerobe Clostridium homopropionicum LuHBu1 (DSM 5847T).</title>
        <authorList>
            <person name="Poehlein A."/>
            <person name="Beck M."/>
            <person name="Schiel-Bengelsdorf B."/>
            <person name="Bengelsdorf F.R."/>
            <person name="Daniel R."/>
            <person name="Duerre P."/>
        </authorList>
    </citation>
    <scope>NUCLEOTIDE SEQUENCE [LARGE SCALE GENOMIC DNA]</scope>
    <source>
        <strain evidence="3">DSM 5847</strain>
    </source>
</reference>
<protein>
    <submittedName>
        <fullName evidence="2">Asparagine--tRNA ligase</fullName>
        <ecNumber evidence="2">6.1.1.22</ecNumber>
    </submittedName>
</protein>
<keyword evidence="3" id="KW-1185">Reference proteome</keyword>
<feature type="domain" description="OB" evidence="1">
    <location>
        <begin position="17"/>
        <end position="52"/>
    </location>
</feature>
<evidence type="ECO:0000313" key="2">
    <source>
        <dbReference type="EMBL" id="KOA20427.1"/>
    </source>
</evidence>